<comment type="caution">
    <text evidence="1">The sequence shown here is derived from an EMBL/GenBank/DDBJ whole genome shotgun (WGS) entry which is preliminary data.</text>
</comment>
<reference evidence="1 2" key="1">
    <citation type="journal article" date="2017" name="Gigascience">
        <title>Genome sequence of the small brown planthopper, Laodelphax striatellus.</title>
        <authorList>
            <person name="Zhu J."/>
            <person name="Jiang F."/>
            <person name="Wang X."/>
            <person name="Yang P."/>
            <person name="Bao Y."/>
            <person name="Zhao W."/>
            <person name="Wang W."/>
            <person name="Lu H."/>
            <person name="Wang Q."/>
            <person name="Cui N."/>
            <person name="Li J."/>
            <person name="Chen X."/>
            <person name="Luo L."/>
            <person name="Yu J."/>
            <person name="Kang L."/>
            <person name="Cui F."/>
        </authorList>
    </citation>
    <scope>NUCLEOTIDE SEQUENCE [LARGE SCALE GENOMIC DNA]</scope>
    <source>
        <strain evidence="1">Lst14</strain>
    </source>
</reference>
<accession>A0A482WLC4</accession>
<dbReference type="Proteomes" id="UP000291343">
    <property type="component" value="Unassembled WGS sequence"/>
</dbReference>
<organism evidence="1 2">
    <name type="scientific">Laodelphax striatellus</name>
    <name type="common">Small brown planthopper</name>
    <name type="synonym">Delphax striatella</name>
    <dbReference type="NCBI Taxonomy" id="195883"/>
    <lineage>
        <taxon>Eukaryota</taxon>
        <taxon>Metazoa</taxon>
        <taxon>Ecdysozoa</taxon>
        <taxon>Arthropoda</taxon>
        <taxon>Hexapoda</taxon>
        <taxon>Insecta</taxon>
        <taxon>Pterygota</taxon>
        <taxon>Neoptera</taxon>
        <taxon>Paraneoptera</taxon>
        <taxon>Hemiptera</taxon>
        <taxon>Auchenorrhyncha</taxon>
        <taxon>Fulgoroidea</taxon>
        <taxon>Delphacidae</taxon>
        <taxon>Criomorphinae</taxon>
        <taxon>Laodelphax</taxon>
    </lineage>
</organism>
<sequence>MLIGVVHRTTFTLQGETVAVISAAPASTVQQSTVPFSRLNLGDLRSTTANEVSAVPCRATASPLQRATPNEAGERTGYFLLANLDRTDVEFKLWPEESTVQAWRNAYGTPGMHSGCEIVNAVDFRNRGMDAECHGYCGEVPPSRKPSLSFFPPQSGDNVI</sequence>
<proteinExistence type="predicted"/>
<dbReference type="AlphaFoldDB" id="A0A482WLC4"/>
<dbReference type="EMBL" id="QKKF02032524">
    <property type="protein sequence ID" value="RZF34120.1"/>
    <property type="molecule type" value="Genomic_DNA"/>
</dbReference>
<evidence type="ECO:0000313" key="2">
    <source>
        <dbReference type="Proteomes" id="UP000291343"/>
    </source>
</evidence>
<name>A0A482WLC4_LAOST</name>
<dbReference type="InParanoid" id="A0A482WLC4"/>
<protein>
    <submittedName>
        <fullName evidence="1">Uncharacterized protein</fullName>
    </submittedName>
</protein>
<evidence type="ECO:0000313" key="1">
    <source>
        <dbReference type="EMBL" id="RZF34120.1"/>
    </source>
</evidence>
<gene>
    <name evidence="1" type="ORF">LSTR_LSTR003530</name>
</gene>
<keyword evidence="2" id="KW-1185">Reference proteome</keyword>